<evidence type="ECO:0000256" key="8">
    <source>
        <dbReference type="ARBA" id="ARBA00022989"/>
    </source>
</evidence>
<dbReference type="PRINTS" id="PR00660">
    <property type="entry name" value="ERLUMENR"/>
</dbReference>
<feature type="transmembrane region" description="Helical" evidence="11">
    <location>
        <begin position="52"/>
        <end position="77"/>
    </location>
</feature>
<evidence type="ECO:0000256" key="6">
    <source>
        <dbReference type="ARBA" id="ARBA00022892"/>
    </source>
</evidence>
<dbReference type="InterPro" id="IPR000133">
    <property type="entry name" value="ER_ret_rcpt"/>
</dbReference>
<comment type="caution">
    <text evidence="13">The sequence shown here is derived from an EMBL/GenBank/DDBJ whole genome shotgun (WGS) entry which is preliminary data.</text>
</comment>
<protein>
    <submittedName>
        <fullName evidence="13">Endoplasmic reticulum retention protein</fullName>
    </submittedName>
</protein>
<dbReference type="Pfam" id="PF00810">
    <property type="entry name" value="ER_lumen_recept"/>
    <property type="match status" value="1"/>
</dbReference>
<feature type="transmembrane region" description="Helical" evidence="11">
    <location>
        <begin position="98"/>
        <end position="117"/>
    </location>
</feature>
<keyword evidence="5" id="KW-0256">Endoplasmic reticulum</keyword>
<evidence type="ECO:0000256" key="9">
    <source>
        <dbReference type="ARBA" id="ARBA00023136"/>
    </source>
</evidence>
<proteinExistence type="inferred from homology"/>
<dbReference type="GO" id="GO:0046923">
    <property type="term" value="F:ER retention sequence binding"/>
    <property type="evidence" value="ECO:0007669"/>
    <property type="project" value="InterPro"/>
</dbReference>
<dbReference type="EMBL" id="JABAHT010000422">
    <property type="protein sequence ID" value="KAF4656197.1"/>
    <property type="molecule type" value="Genomic_DNA"/>
</dbReference>
<evidence type="ECO:0000256" key="1">
    <source>
        <dbReference type="ARBA" id="ARBA00004477"/>
    </source>
</evidence>
<evidence type="ECO:0000256" key="2">
    <source>
        <dbReference type="ARBA" id="ARBA00010120"/>
    </source>
</evidence>
<keyword evidence="10" id="KW-0675">Receptor</keyword>
<feature type="transmembrane region" description="Helical" evidence="11">
    <location>
        <begin position="154"/>
        <end position="172"/>
    </location>
</feature>
<accession>A0A7J6LAE2</accession>
<sequence>MNIFRFCGDMLHLLSILLLVLKLQKSKSCVGISCKMQEMYAMVFIFRYVDLLWLYVSLYNTVMKLVFITLTLHLVYTMKFRRGPVKQTYDAAADNFNYVKWLLPPCFVLTMITTADYSFAEILWTMSIWMESVAILPQLSLLQRQREVENLTSNFVFAMGAYRGFYIINWIYRYFTEGYVNWVGWTGGAIQVALYCDFFYYFAMSKWYGQKLILPMAE</sequence>
<evidence type="ECO:0000256" key="5">
    <source>
        <dbReference type="ARBA" id="ARBA00022824"/>
    </source>
</evidence>
<evidence type="ECO:0000256" key="11">
    <source>
        <dbReference type="SAM" id="Phobius"/>
    </source>
</evidence>
<dbReference type="GO" id="GO:0015031">
    <property type="term" value="P:protein transport"/>
    <property type="evidence" value="ECO:0007669"/>
    <property type="project" value="UniProtKB-KW"/>
</dbReference>
<dbReference type="GO" id="GO:0016192">
    <property type="term" value="P:vesicle-mediated transport"/>
    <property type="evidence" value="ECO:0007669"/>
    <property type="project" value="UniProtKB-KW"/>
</dbReference>
<gene>
    <name evidence="13" type="primary">ERD2</name>
    <name evidence="13" type="ORF">FOZ61_007127</name>
</gene>
<reference evidence="13 14" key="1">
    <citation type="submission" date="2020-04" db="EMBL/GenBank/DDBJ databases">
        <title>Perkinsus olseni comparative genomics.</title>
        <authorList>
            <person name="Bogema D.R."/>
        </authorList>
    </citation>
    <scope>NUCLEOTIDE SEQUENCE [LARGE SCALE GENOMIC DNA]</scope>
    <source>
        <strain evidence="13">ATCC PRA-179</strain>
    </source>
</reference>
<keyword evidence="8 11" id="KW-1133">Transmembrane helix</keyword>
<evidence type="ECO:0000313" key="13">
    <source>
        <dbReference type="EMBL" id="KAF4656197.1"/>
    </source>
</evidence>
<feature type="transmembrane region" description="Helical" evidence="11">
    <location>
        <begin position="123"/>
        <end position="142"/>
    </location>
</feature>
<keyword evidence="9 11" id="KW-0472">Membrane</keyword>
<name>A0A7J6LAE2_PEROL</name>
<evidence type="ECO:0000256" key="4">
    <source>
        <dbReference type="ARBA" id="ARBA00022692"/>
    </source>
</evidence>
<dbReference type="OrthoDB" id="7694678at2759"/>
<keyword evidence="3" id="KW-0813">Transport</keyword>
<evidence type="ECO:0000256" key="3">
    <source>
        <dbReference type="ARBA" id="ARBA00022448"/>
    </source>
</evidence>
<feature type="signal peptide" evidence="12">
    <location>
        <begin position="1"/>
        <end position="28"/>
    </location>
</feature>
<feature type="chain" id="PRO_5029912813" evidence="12">
    <location>
        <begin position="29"/>
        <end position="218"/>
    </location>
</feature>
<dbReference type="AlphaFoldDB" id="A0A7J6LAE2"/>
<comment type="similarity">
    <text evidence="2">Belongs to the ERD2 family.</text>
</comment>
<organism evidence="13 14">
    <name type="scientific">Perkinsus olseni</name>
    <name type="common">Perkinsus atlanticus</name>
    <dbReference type="NCBI Taxonomy" id="32597"/>
    <lineage>
        <taxon>Eukaryota</taxon>
        <taxon>Sar</taxon>
        <taxon>Alveolata</taxon>
        <taxon>Perkinsozoa</taxon>
        <taxon>Perkinsea</taxon>
        <taxon>Perkinsida</taxon>
        <taxon>Perkinsidae</taxon>
        <taxon>Perkinsus</taxon>
    </lineage>
</organism>
<keyword evidence="12" id="KW-0732">Signal</keyword>
<comment type="subcellular location">
    <subcellularLocation>
        <location evidence="1">Endoplasmic reticulum membrane</location>
        <topology evidence="1">Multi-pass membrane protein</topology>
    </subcellularLocation>
</comment>
<evidence type="ECO:0000256" key="12">
    <source>
        <dbReference type="SAM" id="SignalP"/>
    </source>
</evidence>
<keyword evidence="7" id="KW-0653">Protein transport</keyword>
<keyword evidence="6" id="KW-0931">ER-Golgi transport</keyword>
<evidence type="ECO:0000313" key="14">
    <source>
        <dbReference type="Proteomes" id="UP000570595"/>
    </source>
</evidence>
<evidence type="ECO:0000256" key="7">
    <source>
        <dbReference type="ARBA" id="ARBA00022927"/>
    </source>
</evidence>
<keyword evidence="4 11" id="KW-0812">Transmembrane</keyword>
<dbReference type="GO" id="GO:0005789">
    <property type="term" value="C:endoplasmic reticulum membrane"/>
    <property type="evidence" value="ECO:0007669"/>
    <property type="project" value="UniProtKB-SubCell"/>
</dbReference>
<dbReference type="GO" id="GO:0006621">
    <property type="term" value="P:protein retention in ER lumen"/>
    <property type="evidence" value="ECO:0007669"/>
    <property type="project" value="InterPro"/>
</dbReference>
<evidence type="ECO:0000256" key="10">
    <source>
        <dbReference type="ARBA" id="ARBA00023170"/>
    </source>
</evidence>
<feature type="transmembrane region" description="Helical" evidence="11">
    <location>
        <begin position="184"/>
        <end position="203"/>
    </location>
</feature>
<dbReference type="PANTHER" id="PTHR10585">
    <property type="entry name" value="ER LUMEN PROTEIN RETAINING RECEPTOR"/>
    <property type="match status" value="1"/>
</dbReference>
<dbReference type="Proteomes" id="UP000570595">
    <property type="component" value="Unassembled WGS sequence"/>
</dbReference>